<accession>A0A2K1KWC1</accession>
<dbReference type="EnsemblPlants" id="Pp3c3_27841V3.1">
    <property type="protein sequence ID" value="PAC:32944023.CDS.1"/>
    <property type="gene ID" value="Pp3c3_27841"/>
</dbReference>
<evidence type="ECO:0000313" key="2">
    <source>
        <dbReference type="EnsemblPlants" id="PAC:32944023.CDS.1"/>
    </source>
</evidence>
<proteinExistence type="predicted"/>
<evidence type="ECO:0000313" key="3">
    <source>
        <dbReference type="Proteomes" id="UP000006727"/>
    </source>
</evidence>
<reference evidence="2" key="3">
    <citation type="submission" date="2020-12" db="UniProtKB">
        <authorList>
            <consortium name="EnsemblPlants"/>
        </authorList>
    </citation>
    <scope>IDENTIFICATION</scope>
</reference>
<dbReference type="EMBL" id="ABEU02000003">
    <property type="protein sequence ID" value="PNR58068.1"/>
    <property type="molecule type" value="Genomic_DNA"/>
</dbReference>
<dbReference type="InParanoid" id="A0A2K1KWC1"/>
<name>A0A2K1KWC1_PHYPA</name>
<gene>
    <name evidence="1" type="ORF">PHYPA_005063</name>
</gene>
<dbReference type="Gramene" id="Pp3c3_27841V3.1">
    <property type="protein sequence ID" value="PAC:32944023.CDS.1"/>
    <property type="gene ID" value="Pp3c3_27841"/>
</dbReference>
<organism evidence="1">
    <name type="scientific">Physcomitrium patens</name>
    <name type="common">Spreading-leaved earth moss</name>
    <name type="synonym">Physcomitrella patens</name>
    <dbReference type="NCBI Taxonomy" id="3218"/>
    <lineage>
        <taxon>Eukaryota</taxon>
        <taxon>Viridiplantae</taxon>
        <taxon>Streptophyta</taxon>
        <taxon>Embryophyta</taxon>
        <taxon>Bryophyta</taxon>
        <taxon>Bryophytina</taxon>
        <taxon>Bryopsida</taxon>
        <taxon>Funariidae</taxon>
        <taxon>Funariales</taxon>
        <taxon>Funariaceae</taxon>
        <taxon>Physcomitrium</taxon>
    </lineage>
</organism>
<evidence type="ECO:0000313" key="1">
    <source>
        <dbReference type="EMBL" id="PNR58068.1"/>
    </source>
</evidence>
<dbReference type="PaxDb" id="3218-PP1S157_20V6.1"/>
<sequence length="139" mass="15602">MKCCRGGGRRSHLASCSLAQLDLRGKGSILTLSHHSMAARPSSHQHHQSHWVSRKRRWRTSSIHRRYRTGERAEVAVPAAPLGSKALPRMDASVRACVRLLDYEPFWLQSARLGFPFPVSSLSWIPAPSLQRSLINAKI</sequence>
<keyword evidence="3" id="KW-1185">Reference proteome</keyword>
<dbReference type="AlphaFoldDB" id="A0A2K1KWC1"/>
<protein>
    <submittedName>
        <fullName evidence="1 2">Uncharacterized protein</fullName>
    </submittedName>
</protein>
<dbReference type="Proteomes" id="UP000006727">
    <property type="component" value="Chromosome 3"/>
</dbReference>
<reference evidence="1 3" key="1">
    <citation type="journal article" date="2008" name="Science">
        <title>The Physcomitrella genome reveals evolutionary insights into the conquest of land by plants.</title>
        <authorList>
            <person name="Rensing S."/>
            <person name="Lang D."/>
            <person name="Zimmer A."/>
            <person name="Terry A."/>
            <person name="Salamov A."/>
            <person name="Shapiro H."/>
            <person name="Nishiyama T."/>
            <person name="Perroud P.-F."/>
            <person name="Lindquist E."/>
            <person name="Kamisugi Y."/>
            <person name="Tanahashi T."/>
            <person name="Sakakibara K."/>
            <person name="Fujita T."/>
            <person name="Oishi K."/>
            <person name="Shin-I T."/>
            <person name="Kuroki Y."/>
            <person name="Toyoda A."/>
            <person name="Suzuki Y."/>
            <person name="Hashimoto A."/>
            <person name="Yamaguchi K."/>
            <person name="Sugano A."/>
            <person name="Kohara Y."/>
            <person name="Fujiyama A."/>
            <person name="Anterola A."/>
            <person name="Aoki S."/>
            <person name="Ashton N."/>
            <person name="Barbazuk W.B."/>
            <person name="Barker E."/>
            <person name="Bennetzen J."/>
            <person name="Bezanilla M."/>
            <person name="Blankenship R."/>
            <person name="Cho S.H."/>
            <person name="Dutcher S."/>
            <person name="Estelle M."/>
            <person name="Fawcett J.A."/>
            <person name="Gundlach H."/>
            <person name="Hanada K."/>
            <person name="Heyl A."/>
            <person name="Hicks K.A."/>
            <person name="Hugh J."/>
            <person name="Lohr M."/>
            <person name="Mayer K."/>
            <person name="Melkozernov A."/>
            <person name="Murata T."/>
            <person name="Nelson D."/>
            <person name="Pils B."/>
            <person name="Prigge M."/>
            <person name="Reiss B."/>
            <person name="Renner T."/>
            <person name="Rombauts S."/>
            <person name="Rushton P."/>
            <person name="Sanderfoot A."/>
            <person name="Schween G."/>
            <person name="Shiu S.-H."/>
            <person name="Stueber K."/>
            <person name="Theodoulou F.L."/>
            <person name="Tu H."/>
            <person name="Van de Peer Y."/>
            <person name="Verrier P.J."/>
            <person name="Waters E."/>
            <person name="Wood A."/>
            <person name="Yang L."/>
            <person name="Cove D."/>
            <person name="Cuming A."/>
            <person name="Hasebe M."/>
            <person name="Lucas S."/>
            <person name="Mishler D.B."/>
            <person name="Reski R."/>
            <person name="Grigoriev I."/>
            <person name="Quatrano R.S."/>
            <person name="Boore J.L."/>
        </authorList>
    </citation>
    <scope>NUCLEOTIDE SEQUENCE [LARGE SCALE GENOMIC DNA]</scope>
    <source>
        <strain evidence="2 3">cv. Gransden 2004</strain>
    </source>
</reference>
<reference evidence="1 3" key="2">
    <citation type="journal article" date="2018" name="Plant J.">
        <title>The Physcomitrella patens chromosome-scale assembly reveals moss genome structure and evolution.</title>
        <authorList>
            <person name="Lang D."/>
            <person name="Ullrich K.K."/>
            <person name="Murat F."/>
            <person name="Fuchs J."/>
            <person name="Jenkins J."/>
            <person name="Haas F.B."/>
            <person name="Piednoel M."/>
            <person name="Gundlach H."/>
            <person name="Van Bel M."/>
            <person name="Meyberg R."/>
            <person name="Vives C."/>
            <person name="Morata J."/>
            <person name="Symeonidi A."/>
            <person name="Hiss M."/>
            <person name="Muchero W."/>
            <person name="Kamisugi Y."/>
            <person name="Saleh O."/>
            <person name="Blanc G."/>
            <person name="Decker E.L."/>
            <person name="van Gessel N."/>
            <person name="Grimwood J."/>
            <person name="Hayes R.D."/>
            <person name="Graham S.W."/>
            <person name="Gunter L.E."/>
            <person name="McDaniel S.F."/>
            <person name="Hoernstein S.N.W."/>
            <person name="Larsson A."/>
            <person name="Li F.W."/>
            <person name="Perroud P.F."/>
            <person name="Phillips J."/>
            <person name="Ranjan P."/>
            <person name="Rokshar D.S."/>
            <person name="Rothfels C.J."/>
            <person name="Schneider L."/>
            <person name="Shu S."/>
            <person name="Stevenson D.W."/>
            <person name="Thummler F."/>
            <person name="Tillich M."/>
            <person name="Villarreal Aguilar J.C."/>
            <person name="Widiez T."/>
            <person name="Wong G.K."/>
            <person name="Wymore A."/>
            <person name="Zhang Y."/>
            <person name="Zimmer A.D."/>
            <person name="Quatrano R.S."/>
            <person name="Mayer K.F.X."/>
            <person name="Goodstein D."/>
            <person name="Casacuberta J.M."/>
            <person name="Vandepoele K."/>
            <person name="Reski R."/>
            <person name="Cuming A.C."/>
            <person name="Tuskan G.A."/>
            <person name="Maumus F."/>
            <person name="Salse J."/>
            <person name="Schmutz J."/>
            <person name="Rensing S.A."/>
        </authorList>
    </citation>
    <scope>NUCLEOTIDE SEQUENCE [LARGE SCALE GENOMIC DNA]</scope>
    <source>
        <strain evidence="2 3">cv. Gransden 2004</strain>
    </source>
</reference>